<dbReference type="PANTHER" id="PTHR16861:SF4">
    <property type="entry name" value="SH3 DOMAIN PROTEIN (AFU_ORTHOLOGUE AFUA_1G13610)"/>
    <property type="match status" value="1"/>
</dbReference>
<protein>
    <recommendedName>
        <fullName evidence="5">Mid2 domain-containing protein</fullName>
    </recommendedName>
</protein>
<keyword evidence="2" id="KW-0472">Membrane</keyword>
<keyword evidence="2" id="KW-0812">Transmembrane</keyword>
<name>A0AAN6MVM4_9PEZI</name>
<feature type="region of interest" description="Disordered" evidence="1">
    <location>
        <begin position="329"/>
        <end position="401"/>
    </location>
</feature>
<evidence type="ECO:0008006" key="5">
    <source>
        <dbReference type="Google" id="ProtNLM"/>
    </source>
</evidence>
<dbReference type="PANTHER" id="PTHR16861">
    <property type="entry name" value="GLYCOPROTEIN 38"/>
    <property type="match status" value="1"/>
</dbReference>
<feature type="compositionally biased region" description="Low complexity" evidence="1">
    <location>
        <begin position="188"/>
        <end position="229"/>
    </location>
</feature>
<feature type="region of interest" description="Disordered" evidence="1">
    <location>
        <begin position="188"/>
        <end position="231"/>
    </location>
</feature>
<organism evidence="3 4">
    <name type="scientific">Diplogelasinospora grovesii</name>
    <dbReference type="NCBI Taxonomy" id="303347"/>
    <lineage>
        <taxon>Eukaryota</taxon>
        <taxon>Fungi</taxon>
        <taxon>Dikarya</taxon>
        <taxon>Ascomycota</taxon>
        <taxon>Pezizomycotina</taxon>
        <taxon>Sordariomycetes</taxon>
        <taxon>Sordariomycetidae</taxon>
        <taxon>Sordariales</taxon>
        <taxon>Diplogelasinosporaceae</taxon>
        <taxon>Diplogelasinospora</taxon>
    </lineage>
</organism>
<evidence type="ECO:0000313" key="3">
    <source>
        <dbReference type="EMBL" id="KAK3933794.1"/>
    </source>
</evidence>
<evidence type="ECO:0000256" key="1">
    <source>
        <dbReference type="SAM" id="MobiDB-lite"/>
    </source>
</evidence>
<feature type="compositionally biased region" description="Basic and acidic residues" evidence="1">
    <location>
        <begin position="30"/>
        <end position="39"/>
    </location>
</feature>
<keyword evidence="4" id="KW-1185">Reference proteome</keyword>
<reference evidence="4" key="1">
    <citation type="journal article" date="2023" name="Mol. Phylogenet. Evol.">
        <title>Genome-scale phylogeny and comparative genomics of the fungal order Sordariales.</title>
        <authorList>
            <person name="Hensen N."/>
            <person name="Bonometti L."/>
            <person name="Westerberg I."/>
            <person name="Brannstrom I.O."/>
            <person name="Guillou S."/>
            <person name="Cros-Aarteil S."/>
            <person name="Calhoun S."/>
            <person name="Haridas S."/>
            <person name="Kuo A."/>
            <person name="Mondo S."/>
            <person name="Pangilinan J."/>
            <person name="Riley R."/>
            <person name="LaButti K."/>
            <person name="Andreopoulos B."/>
            <person name="Lipzen A."/>
            <person name="Chen C."/>
            <person name="Yan M."/>
            <person name="Daum C."/>
            <person name="Ng V."/>
            <person name="Clum A."/>
            <person name="Steindorff A."/>
            <person name="Ohm R.A."/>
            <person name="Martin F."/>
            <person name="Silar P."/>
            <person name="Natvig D.O."/>
            <person name="Lalanne C."/>
            <person name="Gautier V."/>
            <person name="Ament-Velasquez S.L."/>
            <person name="Kruys A."/>
            <person name="Hutchinson M.I."/>
            <person name="Powell A.J."/>
            <person name="Barry K."/>
            <person name="Miller A.N."/>
            <person name="Grigoriev I.V."/>
            <person name="Debuchy R."/>
            <person name="Gladieux P."/>
            <person name="Hiltunen Thoren M."/>
            <person name="Johannesson H."/>
        </authorList>
    </citation>
    <scope>NUCLEOTIDE SEQUENCE [LARGE SCALE GENOMIC DNA]</scope>
    <source>
        <strain evidence="4">CBS 340.73</strain>
    </source>
</reference>
<proteinExistence type="predicted"/>
<evidence type="ECO:0000313" key="4">
    <source>
        <dbReference type="Proteomes" id="UP001303473"/>
    </source>
</evidence>
<comment type="caution">
    <text evidence="3">The sequence shown here is derived from an EMBL/GenBank/DDBJ whole genome shotgun (WGS) entry which is preliminary data.</text>
</comment>
<sequence>MWKLSLLVVPAALAARIQFTDSTFQAPRETGSKNDDLDLARTGMSPRPTSRPEFGMVDTLELLRRQDSYALPTDYCGWEKDYKSHSITCNQIGASCINVGTLRGCCSGSTTACVSTFYSVCVPYLSYTGACGPGSTCCSSAQNPECATGLFTSRADPSATFTWYDCEPPNQGGTYILQDYPPFLTTDASTLPSASPSTSPSSTSTSTSPTTTPSTTTPVPGPTSSTASPEPTPAPIGAIVGGVVGGVAVIAFAALGIFYIHRRTSRANAAAAGAGAAPPTGGYGGGGGGGQAPIMAEVPAQGQWGYGPSVAGGGGGAGAGGYYPGTSPDSYAAHGHGQQHHSPGAYSGPFHSPTGTGMTASPDKDIIVQGGGGVVQQYPVEAPAHNPVGSAGNRAELGTMQ</sequence>
<accession>A0AAN6MVM4</accession>
<dbReference type="EMBL" id="MU854071">
    <property type="protein sequence ID" value="KAK3933794.1"/>
    <property type="molecule type" value="Genomic_DNA"/>
</dbReference>
<dbReference type="Proteomes" id="UP001303473">
    <property type="component" value="Unassembled WGS sequence"/>
</dbReference>
<dbReference type="AlphaFoldDB" id="A0AAN6MVM4"/>
<keyword evidence="2" id="KW-1133">Transmembrane helix</keyword>
<gene>
    <name evidence="3" type="ORF">QBC46DRAFT_401239</name>
</gene>
<feature type="region of interest" description="Disordered" evidence="1">
    <location>
        <begin position="26"/>
        <end position="51"/>
    </location>
</feature>
<feature type="transmembrane region" description="Helical" evidence="2">
    <location>
        <begin position="236"/>
        <end position="260"/>
    </location>
</feature>
<evidence type="ECO:0000256" key="2">
    <source>
        <dbReference type="SAM" id="Phobius"/>
    </source>
</evidence>